<dbReference type="Proteomes" id="UP000317940">
    <property type="component" value="Unassembled WGS sequence"/>
</dbReference>
<evidence type="ECO:0000313" key="2">
    <source>
        <dbReference type="Proteomes" id="UP000317940"/>
    </source>
</evidence>
<name>A0A561SEC2_9ACTN</name>
<sequence length="115" mass="11838">MGTGTGGYGVQPDALDQVVRQLGVVATDLTTVSTDYQDPVSHPDADFGEFGMAQACAGFNTDWSQEIQVTVKAVNELVQKVQQNNANYRAAEAAAAAGLQAAATAVAPKPGQGAR</sequence>
<dbReference type="RefSeq" id="WP_145911171.1">
    <property type="nucleotide sequence ID" value="NZ_BAAAMZ010000005.1"/>
</dbReference>
<dbReference type="Pfam" id="PF20117">
    <property type="entry name" value="DUF6507"/>
    <property type="match status" value="1"/>
</dbReference>
<protein>
    <recommendedName>
        <fullName evidence="3">Excreted virulence factor EspC (Type VII ESX diderm)</fullName>
    </recommendedName>
</protein>
<comment type="caution">
    <text evidence="1">The sequence shown here is derived from an EMBL/GenBank/DDBJ whole genome shotgun (WGS) entry which is preliminary data.</text>
</comment>
<accession>A0A561SEC2</accession>
<organism evidence="1 2">
    <name type="scientific">Kitasatospora viridis</name>
    <dbReference type="NCBI Taxonomy" id="281105"/>
    <lineage>
        <taxon>Bacteria</taxon>
        <taxon>Bacillati</taxon>
        <taxon>Actinomycetota</taxon>
        <taxon>Actinomycetes</taxon>
        <taxon>Kitasatosporales</taxon>
        <taxon>Streptomycetaceae</taxon>
        <taxon>Kitasatospora</taxon>
    </lineage>
</organism>
<keyword evidence="2" id="KW-1185">Reference proteome</keyword>
<evidence type="ECO:0000313" key="1">
    <source>
        <dbReference type="EMBL" id="TWF73213.1"/>
    </source>
</evidence>
<dbReference type="Gene3D" id="1.10.287.1060">
    <property type="entry name" value="ESAT-6-like"/>
    <property type="match status" value="1"/>
</dbReference>
<dbReference type="EMBL" id="VIWT01000006">
    <property type="protein sequence ID" value="TWF73213.1"/>
    <property type="molecule type" value="Genomic_DNA"/>
</dbReference>
<gene>
    <name evidence="1" type="ORF">FHX73_16364</name>
</gene>
<evidence type="ECO:0008006" key="3">
    <source>
        <dbReference type="Google" id="ProtNLM"/>
    </source>
</evidence>
<dbReference type="InterPro" id="IPR045436">
    <property type="entry name" value="DUF6507"/>
</dbReference>
<proteinExistence type="predicted"/>
<reference evidence="1 2" key="1">
    <citation type="submission" date="2019-06" db="EMBL/GenBank/DDBJ databases">
        <title>Sequencing the genomes of 1000 actinobacteria strains.</title>
        <authorList>
            <person name="Klenk H.-P."/>
        </authorList>
    </citation>
    <scope>NUCLEOTIDE SEQUENCE [LARGE SCALE GENOMIC DNA]</scope>
    <source>
        <strain evidence="1 2">DSM 44826</strain>
    </source>
</reference>
<dbReference type="OrthoDB" id="4223354at2"/>
<dbReference type="AlphaFoldDB" id="A0A561SEC2"/>